<organism evidence="2 3">
    <name type="scientific">Lepraria neglecta</name>
    <dbReference type="NCBI Taxonomy" id="209136"/>
    <lineage>
        <taxon>Eukaryota</taxon>
        <taxon>Fungi</taxon>
        <taxon>Dikarya</taxon>
        <taxon>Ascomycota</taxon>
        <taxon>Pezizomycotina</taxon>
        <taxon>Lecanoromycetes</taxon>
        <taxon>OSLEUM clade</taxon>
        <taxon>Lecanoromycetidae</taxon>
        <taxon>Lecanorales</taxon>
        <taxon>Lecanorineae</taxon>
        <taxon>Stereocaulaceae</taxon>
        <taxon>Lepraria</taxon>
    </lineage>
</organism>
<dbReference type="Proteomes" id="UP001276659">
    <property type="component" value="Unassembled WGS sequence"/>
</dbReference>
<reference evidence="2" key="1">
    <citation type="submission" date="2022-11" db="EMBL/GenBank/DDBJ databases">
        <title>Chromosomal genome sequence assembly and mating type (MAT) locus characterization of the leprose asexual lichenized fungus Lepraria neglecta (Nyl.) Erichsen.</title>
        <authorList>
            <person name="Allen J.L."/>
            <person name="Pfeffer B."/>
        </authorList>
    </citation>
    <scope>NUCLEOTIDE SEQUENCE</scope>
    <source>
        <strain evidence="2">Allen 5258</strain>
    </source>
</reference>
<accession>A0AAE0DRG5</accession>
<comment type="caution">
    <text evidence="2">The sequence shown here is derived from an EMBL/GenBank/DDBJ whole genome shotgun (WGS) entry which is preliminary data.</text>
</comment>
<feature type="transmembrane region" description="Helical" evidence="1">
    <location>
        <begin position="226"/>
        <end position="245"/>
    </location>
</feature>
<keyword evidence="3" id="KW-1185">Reference proteome</keyword>
<gene>
    <name evidence="2" type="ORF">OEA41_000619</name>
</gene>
<sequence length="387" mass="43090">MTLDWLTNGFGHLQLDIVGFLAILGEASVRANAQVSSLSYLALLPRLLPAPQALIRTTRPENLKPDTGKVIGARSGGIRDYVNHIAHLLHSREPLDAYSVRCERITKPNREATVSAKTFGPLAGVELLGTAMSVALLVLSITRNDGFALLTTILLSLLSTLVGVGSRWKLTLMQRRANRRVPKDNIIIKYPHGAFLIVKCDENIARELYWHPEECNYVFGDTVYRLISLVGTLMLMFGVICLGNSTLYLQIGFAASYMILNVAYWIVAALPAQWHWDLSCYEVEREDYQGGEKHDSFTLALWKAIAITQSVDWVKNGQIAPVSEAWKLWVEKAGEVVEFEEEKEELAGLGRDGTDSLEKRGVRPLPQWDAEQALTDYLNPSARGLNV</sequence>
<protein>
    <submittedName>
        <fullName evidence="2">Uncharacterized protein</fullName>
    </submittedName>
</protein>
<keyword evidence="1" id="KW-1133">Transmembrane helix</keyword>
<feature type="transmembrane region" description="Helical" evidence="1">
    <location>
        <begin position="119"/>
        <end position="141"/>
    </location>
</feature>
<name>A0AAE0DRG5_9LECA</name>
<evidence type="ECO:0000313" key="3">
    <source>
        <dbReference type="Proteomes" id="UP001276659"/>
    </source>
</evidence>
<proteinExistence type="predicted"/>
<dbReference type="AlphaFoldDB" id="A0AAE0DRG5"/>
<evidence type="ECO:0000256" key="1">
    <source>
        <dbReference type="SAM" id="Phobius"/>
    </source>
</evidence>
<keyword evidence="1" id="KW-0472">Membrane</keyword>
<evidence type="ECO:0000313" key="2">
    <source>
        <dbReference type="EMBL" id="KAK3178483.1"/>
    </source>
</evidence>
<dbReference type="EMBL" id="JASNWA010000003">
    <property type="protein sequence ID" value="KAK3178483.1"/>
    <property type="molecule type" value="Genomic_DNA"/>
</dbReference>
<keyword evidence="1" id="KW-0812">Transmembrane</keyword>
<feature type="transmembrane region" description="Helical" evidence="1">
    <location>
        <begin position="147"/>
        <end position="170"/>
    </location>
</feature>